<dbReference type="SUPFAM" id="SSF56815">
    <property type="entry name" value="Sec1/munc18-like (SM) proteins"/>
    <property type="match status" value="1"/>
</dbReference>
<dbReference type="AlphaFoldDB" id="A0A6A7CA04"/>
<dbReference type="EMBL" id="MU005961">
    <property type="protein sequence ID" value="KAF2863438.1"/>
    <property type="molecule type" value="Genomic_DNA"/>
</dbReference>
<dbReference type="InterPro" id="IPR043155">
    <property type="entry name" value="VPS33_dom3b"/>
</dbReference>
<dbReference type="InterPro" id="IPR027482">
    <property type="entry name" value="Sec1-like_dom2"/>
</dbReference>
<dbReference type="InterPro" id="IPR001619">
    <property type="entry name" value="Sec1-like"/>
</dbReference>
<dbReference type="Gene3D" id="3.40.50.1910">
    <property type="match status" value="2"/>
</dbReference>
<dbReference type="PANTHER" id="PTHR11679">
    <property type="entry name" value="VESICLE PROTEIN SORTING-ASSOCIATED"/>
    <property type="match status" value="1"/>
</dbReference>
<dbReference type="InterPro" id="IPR043154">
    <property type="entry name" value="Sec-1-like_dom1"/>
</dbReference>
<name>A0A6A7CA04_9PEZI</name>
<dbReference type="Gene3D" id="3.40.50.2060">
    <property type="match status" value="1"/>
</dbReference>
<dbReference type="OrthoDB" id="10262287at2759"/>
<dbReference type="Gene3D" id="1.25.40.850">
    <property type="match status" value="1"/>
</dbReference>
<organism evidence="2 3">
    <name type="scientific">Piedraia hortae CBS 480.64</name>
    <dbReference type="NCBI Taxonomy" id="1314780"/>
    <lineage>
        <taxon>Eukaryota</taxon>
        <taxon>Fungi</taxon>
        <taxon>Dikarya</taxon>
        <taxon>Ascomycota</taxon>
        <taxon>Pezizomycotina</taxon>
        <taxon>Dothideomycetes</taxon>
        <taxon>Dothideomycetidae</taxon>
        <taxon>Capnodiales</taxon>
        <taxon>Piedraiaceae</taxon>
        <taxon>Piedraia</taxon>
    </lineage>
</organism>
<reference evidence="2" key="1">
    <citation type="journal article" date="2020" name="Stud. Mycol.">
        <title>101 Dothideomycetes genomes: a test case for predicting lifestyles and emergence of pathogens.</title>
        <authorList>
            <person name="Haridas S."/>
            <person name="Albert R."/>
            <person name="Binder M."/>
            <person name="Bloem J."/>
            <person name="Labutti K."/>
            <person name="Salamov A."/>
            <person name="Andreopoulos B."/>
            <person name="Baker S."/>
            <person name="Barry K."/>
            <person name="Bills G."/>
            <person name="Bluhm B."/>
            <person name="Cannon C."/>
            <person name="Castanera R."/>
            <person name="Culley D."/>
            <person name="Daum C."/>
            <person name="Ezra D."/>
            <person name="Gonzalez J."/>
            <person name="Henrissat B."/>
            <person name="Kuo A."/>
            <person name="Liang C."/>
            <person name="Lipzen A."/>
            <person name="Lutzoni F."/>
            <person name="Magnuson J."/>
            <person name="Mondo S."/>
            <person name="Nolan M."/>
            <person name="Ohm R."/>
            <person name="Pangilinan J."/>
            <person name="Park H.-J."/>
            <person name="Ramirez L."/>
            <person name="Alfaro M."/>
            <person name="Sun H."/>
            <person name="Tritt A."/>
            <person name="Yoshinaga Y."/>
            <person name="Zwiers L.-H."/>
            <person name="Turgeon B."/>
            <person name="Goodwin S."/>
            <person name="Spatafora J."/>
            <person name="Crous P."/>
            <person name="Grigoriev I."/>
        </authorList>
    </citation>
    <scope>NUCLEOTIDE SEQUENCE</scope>
    <source>
        <strain evidence="2">CBS 480.64</strain>
    </source>
</reference>
<dbReference type="Proteomes" id="UP000799421">
    <property type="component" value="Unassembled WGS sequence"/>
</dbReference>
<evidence type="ECO:0000256" key="1">
    <source>
        <dbReference type="ARBA" id="ARBA00009884"/>
    </source>
</evidence>
<dbReference type="InterPro" id="IPR036045">
    <property type="entry name" value="Sec1-like_sf"/>
</dbReference>
<dbReference type="GO" id="GO:0016192">
    <property type="term" value="P:vesicle-mediated transport"/>
    <property type="evidence" value="ECO:0007669"/>
    <property type="project" value="InterPro"/>
</dbReference>
<accession>A0A6A7CA04</accession>
<protein>
    <submittedName>
        <fullName evidence="2">Sec1-like protein</fullName>
    </submittedName>
</protein>
<dbReference type="Pfam" id="PF00995">
    <property type="entry name" value="Sec1"/>
    <property type="match status" value="1"/>
</dbReference>
<evidence type="ECO:0000313" key="3">
    <source>
        <dbReference type="Proteomes" id="UP000799421"/>
    </source>
</evidence>
<gene>
    <name evidence="2" type="ORF">K470DRAFT_126165</name>
</gene>
<comment type="similarity">
    <text evidence="1">Belongs to the STXBP/unc-18/SEC1 family.</text>
</comment>
<evidence type="ECO:0000313" key="2">
    <source>
        <dbReference type="EMBL" id="KAF2863438.1"/>
    </source>
</evidence>
<keyword evidence="3" id="KW-1185">Reference proteome</keyword>
<sequence>MDSAVSRVLAVIEAARGKKNLVIQQSLAGTLGLLVKFSTLQDHGVDKLFFLENHNVDTSQKNIIFFARGENAKTVRTIAEQIRMVRTASQISHEFTIVWVPRRTRVSDLVLEEHGVLGETSITSIPLHFIPLEQDLLSLELESSFHDLCLWKDPTCVFAAAQALMELQKQKGMFPRILGKGDGAKRLANLLQRMRSEEEVDASSSLHSDSFGLTPSAEWENLIIIDRETDFPSALATQLTYKGLLDEVFGVAHNQIEVDSSVLEGASPKRKIQLDNNSKLFPDIRNVNFATIGPSLNRVARRLASEQDNIKSKDQSIADLRANVAKLPGYQAEQAALKTHTALAESITTFTKSETFSNTLEVEQTLLIGSDPNTIHDNIEELIAREAPLKTVLRLLCLESCLANGFRQRDLENFKRQVLLAYGFQHLITLANLGKMGLLVSREAHKGFLNPIAGSAGQTTTDWAAIRRSLSLWVDDINESDPQDVAYVFSGYAPLSVRLVQCVLQKSYLQGLLNPPKNAPASGAPVTTSGSGWKGFEDSLGRMRGATVDVTQAGANEDASAVRSALRKEGPKTTVVFYLGGVTWAEVAALRYVSSQIEAASGRKIVIATTSMINGNEIVDAALQKGGFASN</sequence>
<proteinExistence type="inferred from homology"/>